<keyword evidence="7 10" id="KW-0653">Protein transport</keyword>
<dbReference type="GO" id="GO:0030906">
    <property type="term" value="C:retromer, cargo-selective complex"/>
    <property type="evidence" value="ECO:0007669"/>
    <property type="project" value="InterPro"/>
</dbReference>
<dbReference type="Pfam" id="PF03635">
    <property type="entry name" value="Vps35"/>
    <property type="match status" value="1"/>
</dbReference>
<evidence type="ECO:0000256" key="7">
    <source>
        <dbReference type="ARBA" id="ARBA00022927"/>
    </source>
</evidence>
<evidence type="ECO:0000256" key="10">
    <source>
        <dbReference type="PIRNR" id="PIRNR009375"/>
    </source>
</evidence>
<dbReference type="FunFam" id="1.25.40.660:FF:000003">
    <property type="entry name" value="Vacuolar protein sorting-associated protein 35"/>
    <property type="match status" value="1"/>
</dbReference>
<dbReference type="InterPro" id="IPR005378">
    <property type="entry name" value="Vps35"/>
</dbReference>
<evidence type="ECO:0000256" key="3">
    <source>
        <dbReference type="ARBA" id="ARBA00004496"/>
    </source>
</evidence>
<dbReference type="PANTHER" id="PTHR11099:SF0">
    <property type="entry name" value="VACUOLAR PROTEIN SORTING-ASSOCIATED PROTEIN 35"/>
    <property type="match status" value="1"/>
</dbReference>
<name>L1IRF8_GUITC</name>
<evidence type="ECO:0000313" key="13">
    <source>
        <dbReference type="Proteomes" id="UP000011087"/>
    </source>
</evidence>
<keyword evidence="6" id="KW-0963">Cytoplasm</keyword>
<evidence type="ECO:0000256" key="4">
    <source>
        <dbReference type="ARBA" id="ARBA00006536"/>
    </source>
</evidence>
<keyword evidence="8" id="KW-0333">Golgi apparatus</keyword>
<reference evidence="12" key="3">
    <citation type="submission" date="2015-06" db="UniProtKB">
        <authorList>
            <consortium name="EnsemblProtists"/>
        </authorList>
    </citation>
    <scope>IDENTIFICATION</scope>
</reference>
<dbReference type="AlphaFoldDB" id="L1IRF8"/>
<dbReference type="GO" id="GO:0006886">
    <property type="term" value="P:intracellular protein transport"/>
    <property type="evidence" value="ECO:0007669"/>
    <property type="project" value="TreeGrafter"/>
</dbReference>
<dbReference type="EMBL" id="JH993044">
    <property type="protein sequence ID" value="EKX38846.1"/>
    <property type="molecule type" value="Genomic_DNA"/>
</dbReference>
<organism evidence="11">
    <name type="scientific">Guillardia theta (strain CCMP2712)</name>
    <name type="common">Cryptophyte</name>
    <dbReference type="NCBI Taxonomy" id="905079"/>
    <lineage>
        <taxon>Eukaryota</taxon>
        <taxon>Cryptophyceae</taxon>
        <taxon>Pyrenomonadales</taxon>
        <taxon>Geminigeraceae</taxon>
        <taxon>Guillardia</taxon>
    </lineage>
</organism>
<dbReference type="OrthoDB" id="10258141at2759"/>
<dbReference type="Gene3D" id="1.25.40.660">
    <property type="entry name" value="Vacuolar protein sorting-associated protein 35, helical subcomplex Vps35-C"/>
    <property type="match status" value="1"/>
</dbReference>
<gene>
    <name evidence="11" type="primary">VPS35</name>
    <name evidence="11" type="ORF">GUITHDRAFT_114953</name>
</gene>
<evidence type="ECO:0000313" key="11">
    <source>
        <dbReference type="EMBL" id="EKX38846.1"/>
    </source>
</evidence>
<dbReference type="HOGENOM" id="CLU_005836_1_0_1"/>
<dbReference type="STRING" id="905079.L1IRF8"/>
<dbReference type="EnsemblProtists" id="EKX38846">
    <property type="protein sequence ID" value="EKX38846"/>
    <property type="gene ID" value="GUITHDRAFT_114953"/>
</dbReference>
<keyword evidence="13" id="KW-1185">Reference proteome</keyword>
<evidence type="ECO:0000313" key="12">
    <source>
        <dbReference type="EnsemblProtists" id="EKX38846"/>
    </source>
</evidence>
<evidence type="ECO:0000256" key="2">
    <source>
        <dbReference type="ARBA" id="ARBA00004394"/>
    </source>
</evidence>
<comment type="function">
    <text evidence="10">Plays a role in vesicular protein sorting.</text>
</comment>
<comment type="subcellular location">
    <subcellularLocation>
        <location evidence="3">Cytoplasm</location>
    </subcellularLocation>
    <subcellularLocation>
        <location evidence="2">Golgi apparatus membrane</location>
    </subcellularLocation>
    <subcellularLocation>
        <location evidence="1">Membrane</location>
        <topology evidence="1">Peripheral membrane protein</topology>
    </subcellularLocation>
</comment>
<comment type="similarity">
    <text evidence="4 10">Belongs to the VPS35 family.</text>
</comment>
<dbReference type="RefSeq" id="XP_005825826.1">
    <property type="nucleotide sequence ID" value="XM_005825769.1"/>
</dbReference>
<dbReference type="GeneID" id="17295603"/>
<evidence type="ECO:0000256" key="1">
    <source>
        <dbReference type="ARBA" id="ARBA00004170"/>
    </source>
</evidence>
<dbReference type="PANTHER" id="PTHR11099">
    <property type="entry name" value="VACUOLAR SORTING PROTEIN 35"/>
    <property type="match status" value="1"/>
</dbReference>
<dbReference type="KEGG" id="gtt:GUITHDRAFT_114953"/>
<dbReference type="GO" id="GO:0042147">
    <property type="term" value="P:retrograde transport, endosome to Golgi"/>
    <property type="evidence" value="ECO:0007669"/>
    <property type="project" value="InterPro"/>
</dbReference>
<dbReference type="eggNOG" id="KOG1107">
    <property type="taxonomic scope" value="Eukaryota"/>
</dbReference>
<sequence length="728" mass="82330">MSEAMARWLEEGKAVVKQQAFLMKRALDNTNLRDGLKYGSNMLCELRTGLLSPKNFYELYIMVADEMRHLEQYFLEEWKRGRRMVELYELVQHAGNIVPRLFLLITVGSVYIRSKEAPARDILKDLVEMCRGVQHPMRGLFLRNYLLQCARDKLPDIGSEYGSDVADGIDFLMHNFAEMNKLWVRMQHQGPVRDRERRERERLDLRILVGTNLVRLSNLEGIDADMYKTQVLPRILEQVISCKDQIAQQYLMEVIIQVFPDEFHLRTLEEFLATCPQLQSGVDVKAILVALMNRLAAFAKAEPAQIPSDVDMLAIFHSHVSKMTGSNTLELAASLDLQVALVNFALGFAPDRLDFVDQTLAVCAQLLQSNGETRLSGPAKHSTVQLLKTPLISNGQPLTILALPHYAGLMIYLPLESRSEVATLAVRMLLSSKTPVDSLLNFIQPLVKDVEEDGPNELDEEEMETEQNLIAALIHNFKSSDTDTQYAILVGARKHFGQGGPRRIKFTLVPMVVRALELAERVHEEEEGGGERAGTISAKKVFGFTLETIKGLASAEPVMALRLFLQASLIANKCGEDKIAYELVSQAFILYEDEVSDSKIQMELVLEAAGTLFLLNNLDPEDYDTLITNTTKHAARLLKKPDQCRAVYTCSHLFWNAGVKYEDGRTFQDGKRVLDCLQRSLKIADVCMQSSNNVNLFIEILDRYLYYYEAGNEKVTVKYIQVNQCSFS</sequence>
<evidence type="ECO:0000256" key="5">
    <source>
        <dbReference type="ARBA" id="ARBA00022448"/>
    </source>
</evidence>
<dbReference type="GO" id="GO:0005770">
    <property type="term" value="C:late endosome"/>
    <property type="evidence" value="ECO:0007669"/>
    <property type="project" value="TreeGrafter"/>
</dbReference>
<evidence type="ECO:0000256" key="6">
    <source>
        <dbReference type="ARBA" id="ARBA00022490"/>
    </source>
</evidence>
<keyword evidence="9" id="KW-0472">Membrane</keyword>
<evidence type="ECO:0000256" key="9">
    <source>
        <dbReference type="ARBA" id="ARBA00023136"/>
    </source>
</evidence>
<accession>L1IRF8</accession>
<dbReference type="GO" id="GO:0000139">
    <property type="term" value="C:Golgi membrane"/>
    <property type="evidence" value="ECO:0007669"/>
    <property type="project" value="UniProtKB-SubCell"/>
</dbReference>
<evidence type="ECO:0000256" key="8">
    <source>
        <dbReference type="ARBA" id="ARBA00023034"/>
    </source>
</evidence>
<dbReference type="PIRSF" id="PIRSF009375">
    <property type="entry name" value="Retromer_Vps35"/>
    <property type="match status" value="1"/>
</dbReference>
<dbReference type="PaxDb" id="55529-EKX38846"/>
<reference evidence="13" key="2">
    <citation type="submission" date="2012-11" db="EMBL/GenBank/DDBJ databases">
        <authorList>
            <person name="Kuo A."/>
            <person name="Curtis B.A."/>
            <person name="Tanifuji G."/>
            <person name="Burki F."/>
            <person name="Gruber A."/>
            <person name="Irimia M."/>
            <person name="Maruyama S."/>
            <person name="Arias M.C."/>
            <person name="Ball S.G."/>
            <person name="Gile G.H."/>
            <person name="Hirakawa Y."/>
            <person name="Hopkins J.F."/>
            <person name="Rensing S.A."/>
            <person name="Schmutz J."/>
            <person name="Symeonidi A."/>
            <person name="Elias M."/>
            <person name="Eveleigh R.J."/>
            <person name="Herman E.K."/>
            <person name="Klute M.J."/>
            <person name="Nakayama T."/>
            <person name="Obornik M."/>
            <person name="Reyes-Prieto A."/>
            <person name="Armbrust E.V."/>
            <person name="Aves S.J."/>
            <person name="Beiko R.G."/>
            <person name="Coutinho P."/>
            <person name="Dacks J.B."/>
            <person name="Durnford D.G."/>
            <person name="Fast N.M."/>
            <person name="Green B.R."/>
            <person name="Grisdale C."/>
            <person name="Hempe F."/>
            <person name="Henrissat B."/>
            <person name="Hoppner M.P."/>
            <person name="Ishida K.-I."/>
            <person name="Kim E."/>
            <person name="Koreny L."/>
            <person name="Kroth P.G."/>
            <person name="Liu Y."/>
            <person name="Malik S.-B."/>
            <person name="Maier U.G."/>
            <person name="McRose D."/>
            <person name="Mock T."/>
            <person name="Neilson J.A."/>
            <person name="Onodera N.T."/>
            <person name="Poole A.M."/>
            <person name="Pritham E.J."/>
            <person name="Richards T.A."/>
            <person name="Rocap G."/>
            <person name="Roy S.W."/>
            <person name="Sarai C."/>
            <person name="Schaack S."/>
            <person name="Shirato S."/>
            <person name="Slamovits C.H."/>
            <person name="Spencer D.F."/>
            <person name="Suzuki S."/>
            <person name="Worden A.Z."/>
            <person name="Zauner S."/>
            <person name="Barry K."/>
            <person name="Bell C."/>
            <person name="Bharti A.K."/>
            <person name="Crow J.A."/>
            <person name="Grimwood J."/>
            <person name="Kramer R."/>
            <person name="Lindquist E."/>
            <person name="Lucas S."/>
            <person name="Salamov A."/>
            <person name="McFadden G.I."/>
            <person name="Lane C.E."/>
            <person name="Keeling P.J."/>
            <person name="Gray M.W."/>
            <person name="Grigoriev I.V."/>
            <person name="Archibald J.M."/>
        </authorList>
    </citation>
    <scope>NUCLEOTIDE SEQUENCE</scope>
    <source>
        <strain evidence="13">CCMP2712</strain>
    </source>
</reference>
<dbReference type="OMA" id="YERVQFC"/>
<keyword evidence="5 10" id="KW-0813">Transport</keyword>
<dbReference type="InterPro" id="IPR042491">
    <property type="entry name" value="Vps35_C"/>
</dbReference>
<proteinExistence type="inferred from homology"/>
<dbReference type="Proteomes" id="UP000011087">
    <property type="component" value="Unassembled WGS sequence"/>
</dbReference>
<protein>
    <recommendedName>
        <fullName evidence="10">Vacuolar protein sorting-associated protein 35</fullName>
    </recommendedName>
</protein>
<dbReference type="GO" id="GO:0005829">
    <property type="term" value="C:cytosol"/>
    <property type="evidence" value="ECO:0007669"/>
    <property type="project" value="GOC"/>
</dbReference>
<reference evidence="11 13" key="1">
    <citation type="journal article" date="2012" name="Nature">
        <title>Algal genomes reveal evolutionary mosaicism and the fate of nucleomorphs.</title>
        <authorList>
            <consortium name="DOE Joint Genome Institute"/>
            <person name="Curtis B.A."/>
            <person name="Tanifuji G."/>
            <person name="Burki F."/>
            <person name="Gruber A."/>
            <person name="Irimia M."/>
            <person name="Maruyama S."/>
            <person name="Arias M.C."/>
            <person name="Ball S.G."/>
            <person name="Gile G.H."/>
            <person name="Hirakawa Y."/>
            <person name="Hopkins J.F."/>
            <person name="Kuo A."/>
            <person name="Rensing S.A."/>
            <person name="Schmutz J."/>
            <person name="Symeonidi A."/>
            <person name="Elias M."/>
            <person name="Eveleigh R.J."/>
            <person name="Herman E.K."/>
            <person name="Klute M.J."/>
            <person name="Nakayama T."/>
            <person name="Obornik M."/>
            <person name="Reyes-Prieto A."/>
            <person name="Armbrust E.V."/>
            <person name="Aves S.J."/>
            <person name="Beiko R.G."/>
            <person name="Coutinho P."/>
            <person name="Dacks J.B."/>
            <person name="Durnford D.G."/>
            <person name="Fast N.M."/>
            <person name="Green B.R."/>
            <person name="Grisdale C.J."/>
            <person name="Hempel F."/>
            <person name="Henrissat B."/>
            <person name="Hoppner M.P."/>
            <person name="Ishida K."/>
            <person name="Kim E."/>
            <person name="Koreny L."/>
            <person name="Kroth P.G."/>
            <person name="Liu Y."/>
            <person name="Malik S.B."/>
            <person name="Maier U.G."/>
            <person name="McRose D."/>
            <person name="Mock T."/>
            <person name="Neilson J.A."/>
            <person name="Onodera N.T."/>
            <person name="Poole A.M."/>
            <person name="Pritham E.J."/>
            <person name="Richards T.A."/>
            <person name="Rocap G."/>
            <person name="Roy S.W."/>
            <person name="Sarai C."/>
            <person name="Schaack S."/>
            <person name="Shirato S."/>
            <person name="Slamovits C.H."/>
            <person name="Spencer D.F."/>
            <person name="Suzuki S."/>
            <person name="Worden A.Z."/>
            <person name="Zauner S."/>
            <person name="Barry K."/>
            <person name="Bell C."/>
            <person name="Bharti A.K."/>
            <person name="Crow J.A."/>
            <person name="Grimwood J."/>
            <person name="Kramer R."/>
            <person name="Lindquist E."/>
            <person name="Lucas S."/>
            <person name="Salamov A."/>
            <person name="McFadden G.I."/>
            <person name="Lane C.E."/>
            <person name="Keeling P.J."/>
            <person name="Gray M.W."/>
            <person name="Grigoriev I.V."/>
            <person name="Archibald J.M."/>
        </authorList>
    </citation>
    <scope>NUCLEOTIDE SEQUENCE</scope>
    <source>
        <strain evidence="11 13">CCMP2712</strain>
    </source>
</reference>